<keyword evidence="5" id="KW-0378">Hydrolase</keyword>
<organism evidence="10 11">
    <name type="scientific">Phrynocephalus forsythii</name>
    <dbReference type="NCBI Taxonomy" id="171643"/>
    <lineage>
        <taxon>Eukaryota</taxon>
        <taxon>Metazoa</taxon>
        <taxon>Chordata</taxon>
        <taxon>Craniata</taxon>
        <taxon>Vertebrata</taxon>
        <taxon>Euteleostomi</taxon>
        <taxon>Lepidosauria</taxon>
        <taxon>Squamata</taxon>
        <taxon>Bifurcata</taxon>
        <taxon>Unidentata</taxon>
        <taxon>Episquamata</taxon>
        <taxon>Toxicofera</taxon>
        <taxon>Iguania</taxon>
        <taxon>Acrodonta</taxon>
        <taxon>Agamidae</taxon>
        <taxon>Agaminae</taxon>
        <taxon>Phrynocephalus</taxon>
    </lineage>
</organism>
<dbReference type="FunFam" id="1.20.930.40:FF:000001">
    <property type="entry name" value="N-acetylated-alpha-linked acidic dipeptidase 2"/>
    <property type="match status" value="1"/>
</dbReference>
<evidence type="ECO:0000259" key="9">
    <source>
        <dbReference type="Pfam" id="PF04253"/>
    </source>
</evidence>
<dbReference type="InterPro" id="IPR039373">
    <property type="entry name" value="Peptidase_M28B"/>
</dbReference>
<keyword evidence="4" id="KW-0479">Metal-binding</keyword>
<dbReference type="SUPFAM" id="SSF47672">
    <property type="entry name" value="Transferrin receptor-like dimerisation domain"/>
    <property type="match status" value="1"/>
</dbReference>
<evidence type="ECO:0000256" key="6">
    <source>
        <dbReference type="ARBA" id="ARBA00022833"/>
    </source>
</evidence>
<keyword evidence="11" id="KW-1185">Reference proteome</keyword>
<evidence type="ECO:0000313" key="11">
    <source>
        <dbReference type="Proteomes" id="UP001142489"/>
    </source>
</evidence>
<protein>
    <recommendedName>
        <fullName evidence="9">Transferrin receptor-like dimerisation domain-containing protein</fullName>
    </recommendedName>
</protein>
<evidence type="ECO:0000256" key="5">
    <source>
        <dbReference type="ARBA" id="ARBA00022801"/>
    </source>
</evidence>
<keyword evidence="7" id="KW-0482">Metalloprotease</keyword>
<dbReference type="GO" id="GO:0008237">
    <property type="term" value="F:metallopeptidase activity"/>
    <property type="evidence" value="ECO:0007669"/>
    <property type="project" value="UniProtKB-KW"/>
</dbReference>
<dbReference type="PANTHER" id="PTHR10404">
    <property type="entry name" value="N-ACETYLATED-ALPHA-LINKED ACIDIC DIPEPTIDASE"/>
    <property type="match status" value="1"/>
</dbReference>
<reference evidence="10" key="1">
    <citation type="journal article" date="2023" name="DNA Res.">
        <title>Chromosome-level genome assembly of Phrynocephalus forsythii using third-generation DNA sequencing and Hi-C analysis.</title>
        <authorList>
            <person name="Qi Y."/>
            <person name="Zhao W."/>
            <person name="Zhao Y."/>
            <person name="Niu C."/>
            <person name="Cao S."/>
            <person name="Zhang Y."/>
        </authorList>
    </citation>
    <scope>NUCLEOTIDE SEQUENCE</scope>
    <source>
        <tissue evidence="10">Muscle</tissue>
    </source>
</reference>
<dbReference type="Pfam" id="PF04253">
    <property type="entry name" value="TFR_dimer"/>
    <property type="match status" value="1"/>
</dbReference>
<accession>A0A9Q1AYM4</accession>
<comment type="cofactor">
    <cofactor evidence="1">
        <name>Zn(2+)</name>
        <dbReference type="ChEBI" id="CHEBI:29105"/>
    </cofactor>
</comment>
<dbReference type="OrthoDB" id="5841748at2759"/>
<dbReference type="Gene3D" id="3.40.630.10">
    <property type="entry name" value="Zn peptidases"/>
    <property type="match status" value="1"/>
</dbReference>
<proteinExistence type="inferred from homology"/>
<evidence type="ECO:0000256" key="8">
    <source>
        <dbReference type="ARBA" id="ARBA00023180"/>
    </source>
</evidence>
<keyword evidence="6" id="KW-0862">Zinc</keyword>
<evidence type="ECO:0000256" key="7">
    <source>
        <dbReference type="ARBA" id="ARBA00023049"/>
    </source>
</evidence>
<keyword evidence="8" id="KW-0325">Glycoprotein</keyword>
<feature type="domain" description="Transferrin receptor-like dimerisation" evidence="9">
    <location>
        <begin position="85"/>
        <end position="205"/>
    </location>
</feature>
<evidence type="ECO:0000256" key="3">
    <source>
        <dbReference type="ARBA" id="ARBA00022670"/>
    </source>
</evidence>
<evidence type="ECO:0000256" key="2">
    <source>
        <dbReference type="ARBA" id="ARBA00005634"/>
    </source>
</evidence>
<dbReference type="GO" id="GO:0006508">
    <property type="term" value="P:proteolysis"/>
    <property type="evidence" value="ECO:0007669"/>
    <property type="project" value="UniProtKB-KW"/>
</dbReference>
<dbReference type="EMBL" id="JAPFRF010000010">
    <property type="protein sequence ID" value="KAJ7320061.1"/>
    <property type="molecule type" value="Genomic_DNA"/>
</dbReference>
<dbReference type="AlphaFoldDB" id="A0A9Q1AYM4"/>
<comment type="similarity">
    <text evidence="2">Belongs to the peptidase M28 family. M28B subfamily.</text>
</comment>
<dbReference type="PANTHER" id="PTHR10404:SF38">
    <property type="entry name" value="N-ACETYLATED-ALPHA-LINKED ACIDIC DIPEPTIDASE 2"/>
    <property type="match status" value="1"/>
</dbReference>
<comment type="caution">
    <text evidence="10">The sequence shown here is derived from an EMBL/GenBank/DDBJ whole genome shotgun (WGS) entry which is preliminary data.</text>
</comment>
<dbReference type="Gene3D" id="1.20.930.40">
    <property type="entry name" value="Transferrin receptor-like, dimerisation domain"/>
    <property type="match status" value="1"/>
</dbReference>
<name>A0A9Q1AYM4_9SAUR</name>
<evidence type="ECO:0000256" key="1">
    <source>
        <dbReference type="ARBA" id="ARBA00001947"/>
    </source>
</evidence>
<evidence type="ECO:0000313" key="10">
    <source>
        <dbReference type="EMBL" id="KAJ7320061.1"/>
    </source>
</evidence>
<sequence>MDRFSNYPVYHTIYETFELVERFYDPTFKKQLAVAQLRAGLVYELATSLVLPLSCQDYAEALRSYATGIYDLANKHKTQLEMYRVSFDSLFSAVSNFTKEAADFNYRLSQLDQNDSMALRSTNDQLMLLERAFIDPLGLPGRPFYRHIIFAPSRHNKYAGVAFPGIYDALFDIDSKRDQHKAWEEVKKQISIATFTVEAAAGTLKDVI</sequence>
<dbReference type="Proteomes" id="UP001142489">
    <property type="component" value="Unassembled WGS sequence"/>
</dbReference>
<evidence type="ECO:0000256" key="4">
    <source>
        <dbReference type="ARBA" id="ARBA00022723"/>
    </source>
</evidence>
<dbReference type="InterPro" id="IPR007365">
    <property type="entry name" value="TFR-like_dimer_dom"/>
</dbReference>
<dbReference type="InterPro" id="IPR036757">
    <property type="entry name" value="TFR-like_dimer_dom_sf"/>
</dbReference>
<keyword evidence="3" id="KW-0645">Protease</keyword>
<gene>
    <name evidence="10" type="ORF">JRQ81_019572</name>
</gene>
<dbReference type="GO" id="GO:0046872">
    <property type="term" value="F:metal ion binding"/>
    <property type="evidence" value="ECO:0007669"/>
    <property type="project" value="UniProtKB-KW"/>
</dbReference>
<dbReference type="GO" id="GO:0004180">
    <property type="term" value="F:carboxypeptidase activity"/>
    <property type="evidence" value="ECO:0007669"/>
    <property type="project" value="TreeGrafter"/>
</dbReference>
<dbReference type="SUPFAM" id="SSF53187">
    <property type="entry name" value="Zn-dependent exopeptidases"/>
    <property type="match status" value="1"/>
</dbReference>